<gene>
    <name evidence="1" type="ORF">CLCR_09115</name>
</gene>
<dbReference type="VEuPathDB" id="FungiDB:CLCR_09115"/>
<dbReference type="AlphaFoldDB" id="A0A1C1CRL9"/>
<dbReference type="Proteomes" id="UP000094526">
    <property type="component" value="Unassembled WGS sequence"/>
</dbReference>
<organism evidence="1 2">
    <name type="scientific">Cladophialophora carrionii</name>
    <dbReference type="NCBI Taxonomy" id="86049"/>
    <lineage>
        <taxon>Eukaryota</taxon>
        <taxon>Fungi</taxon>
        <taxon>Dikarya</taxon>
        <taxon>Ascomycota</taxon>
        <taxon>Pezizomycotina</taxon>
        <taxon>Eurotiomycetes</taxon>
        <taxon>Chaetothyriomycetidae</taxon>
        <taxon>Chaetothyriales</taxon>
        <taxon>Herpotrichiellaceae</taxon>
        <taxon>Cladophialophora</taxon>
    </lineage>
</organism>
<sequence>MGCDFWSLFTPPSPFRKSTRSHHQSITSIAEANGSAPQADSSLLSHAFRTAADEIEKLPNLPAIAGGDRILAEIQQMRNETREQLARLDERITASHQSLLTALRISDVNNAARVNNTYLSGPSDRLSPFLHPLTGAVIPTFPTTPAEIGRMPEHDLDAILQQLGLQDALAAPTLAMRKTQLRVHIGLRSQLEKSA</sequence>
<reference evidence="2" key="1">
    <citation type="submission" date="2015-07" db="EMBL/GenBank/DDBJ databases">
        <authorList>
            <person name="Teixeira M.M."/>
            <person name="Souza R.C."/>
            <person name="Almeida L.G."/>
            <person name="Vicente V.A."/>
            <person name="de Hoog S."/>
            <person name="Bocca A.L."/>
            <person name="de Almeida S.R."/>
            <person name="Vasconcelos A.T."/>
            <person name="Felipe M.S."/>
        </authorList>
    </citation>
    <scope>NUCLEOTIDE SEQUENCE [LARGE SCALE GENOMIC DNA]</scope>
    <source>
        <strain evidence="2">KSF</strain>
    </source>
</reference>
<protein>
    <submittedName>
        <fullName evidence="1">Uncharacterized protein</fullName>
    </submittedName>
</protein>
<keyword evidence="2" id="KW-1185">Reference proteome</keyword>
<dbReference type="VEuPathDB" id="FungiDB:G647_06936"/>
<dbReference type="STRING" id="86049.A0A1C1CRL9"/>
<proteinExistence type="predicted"/>
<name>A0A1C1CRL9_9EURO</name>
<accession>A0A1C1CRL9</accession>
<dbReference type="EMBL" id="LGRB01000009">
    <property type="protein sequence ID" value="OCT51132.1"/>
    <property type="molecule type" value="Genomic_DNA"/>
</dbReference>
<evidence type="ECO:0000313" key="2">
    <source>
        <dbReference type="Proteomes" id="UP000094526"/>
    </source>
</evidence>
<comment type="caution">
    <text evidence="1">The sequence shown here is derived from an EMBL/GenBank/DDBJ whole genome shotgun (WGS) entry which is preliminary data.</text>
</comment>
<dbReference type="OrthoDB" id="4159080at2759"/>
<evidence type="ECO:0000313" key="1">
    <source>
        <dbReference type="EMBL" id="OCT51132.1"/>
    </source>
</evidence>